<accession>A0ABX7BH79</accession>
<keyword evidence="1" id="KW-0614">Plasmid</keyword>
<gene>
    <name evidence="1" type="ORF">IGS68_33575</name>
</gene>
<dbReference type="RefSeq" id="WP_201083194.1">
    <property type="nucleotide sequence ID" value="NZ_CP067422.1"/>
</dbReference>
<reference evidence="1" key="1">
    <citation type="submission" date="2021-02" db="EMBL/GenBank/DDBJ databases">
        <title>Skermanella TT6 skin isolate.</title>
        <authorList>
            <person name="Lee K."/>
            <person name="Ganzorig M."/>
        </authorList>
    </citation>
    <scope>NUCLEOTIDE SEQUENCE</scope>
    <source>
        <strain evidence="1">TT6</strain>
    </source>
</reference>
<organism evidence="1 2">
    <name type="scientific">Skermanella cutis</name>
    <dbReference type="NCBI Taxonomy" id="2775420"/>
    <lineage>
        <taxon>Bacteria</taxon>
        <taxon>Pseudomonadati</taxon>
        <taxon>Pseudomonadota</taxon>
        <taxon>Alphaproteobacteria</taxon>
        <taxon>Rhodospirillales</taxon>
        <taxon>Azospirillaceae</taxon>
        <taxon>Skermanella</taxon>
    </lineage>
</organism>
<dbReference type="EMBL" id="CP067422">
    <property type="protein sequence ID" value="QQP93553.1"/>
    <property type="molecule type" value="Genomic_DNA"/>
</dbReference>
<evidence type="ECO:0000313" key="1">
    <source>
        <dbReference type="EMBL" id="QQP93553.1"/>
    </source>
</evidence>
<dbReference type="Proteomes" id="UP000595197">
    <property type="component" value="Plasmid pTT6-2"/>
</dbReference>
<name>A0ABX7BH79_9PROT</name>
<geneLocation type="plasmid" evidence="1 2">
    <name>pTT6-2</name>
</geneLocation>
<proteinExistence type="predicted"/>
<keyword evidence="2" id="KW-1185">Reference proteome</keyword>
<protein>
    <submittedName>
        <fullName evidence="1">Uncharacterized protein</fullName>
    </submittedName>
</protein>
<evidence type="ECO:0000313" key="2">
    <source>
        <dbReference type="Proteomes" id="UP000595197"/>
    </source>
</evidence>
<sequence>MAIISSEIQFRLSGGASNSAPGSSIGGTKSSTSITTATLNNLWDNVSGDEAAAGDTEYRCVYLHNANATLTWEQVTVWISANTPAAGTTCEIGLGAAAVNATETAVANEGVAPAGVTFSAPTSKAGGLLIGDIPAGQAKAIWIKRVVTAGAAAYNADSVVIQAEGDSAS</sequence>